<organism evidence="2 4">
    <name type="scientific">Rotaria socialis</name>
    <dbReference type="NCBI Taxonomy" id="392032"/>
    <lineage>
        <taxon>Eukaryota</taxon>
        <taxon>Metazoa</taxon>
        <taxon>Spiralia</taxon>
        <taxon>Gnathifera</taxon>
        <taxon>Rotifera</taxon>
        <taxon>Eurotatoria</taxon>
        <taxon>Bdelloidea</taxon>
        <taxon>Philodinida</taxon>
        <taxon>Philodinidae</taxon>
        <taxon>Rotaria</taxon>
    </lineage>
</organism>
<accession>A0A821VX98</accession>
<reference evidence="2" key="1">
    <citation type="submission" date="2021-02" db="EMBL/GenBank/DDBJ databases">
        <authorList>
            <person name="Nowell W R."/>
        </authorList>
    </citation>
    <scope>NUCLEOTIDE SEQUENCE</scope>
</reference>
<dbReference type="EMBL" id="CAJOBR010076315">
    <property type="protein sequence ID" value="CAF5112683.1"/>
    <property type="molecule type" value="Genomic_DNA"/>
</dbReference>
<feature type="non-terminal residue" evidence="2">
    <location>
        <position position="1"/>
    </location>
</feature>
<keyword evidence="1" id="KW-0175">Coiled coil</keyword>
<comment type="caution">
    <text evidence="2">The sequence shown here is derived from an EMBL/GenBank/DDBJ whole genome shotgun (WGS) entry which is preliminary data.</text>
</comment>
<feature type="non-terminal residue" evidence="2">
    <location>
        <position position="64"/>
    </location>
</feature>
<dbReference type="Proteomes" id="UP000663873">
    <property type="component" value="Unassembled WGS sequence"/>
</dbReference>
<dbReference type="AlphaFoldDB" id="A0A821VX98"/>
<protein>
    <submittedName>
        <fullName evidence="2">Uncharacterized protein</fullName>
    </submittedName>
</protein>
<proteinExistence type="predicted"/>
<evidence type="ECO:0000313" key="3">
    <source>
        <dbReference type="EMBL" id="CAF5112683.1"/>
    </source>
</evidence>
<sequence length="64" mass="7823">SRGEQIEKLESSKIELKFLTEERVKSDDLIKTLEEDRIRLQTQLDVVKRDLEERNRDLHKERMR</sequence>
<keyword evidence="4" id="KW-1185">Reference proteome</keyword>
<feature type="coiled-coil region" evidence="1">
    <location>
        <begin position="16"/>
        <end position="50"/>
    </location>
</feature>
<dbReference type="EMBL" id="CAJOBP010080859">
    <property type="protein sequence ID" value="CAF4914412.1"/>
    <property type="molecule type" value="Genomic_DNA"/>
</dbReference>
<name>A0A821VX98_9BILA</name>
<evidence type="ECO:0000313" key="2">
    <source>
        <dbReference type="EMBL" id="CAF4914412.1"/>
    </source>
</evidence>
<evidence type="ECO:0000313" key="4">
    <source>
        <dbReference type="Proteomes" id="UP000663873"/>
    </source>
</evidence>
<evidence type="ECO:0000256" key="1">
    <source>
        <dbReference type="SAM" id="Coils"/>
    </source>
</evidence>
<dbReference type="Proteomes" id="UP000663848">
    <property type="component" value="Unassembled WGS sequence"/>
</dbReference>
<gene>
    <name evidence="3" type="ORF">QYT958_LOCUS45553</name>
    <name evidence="2" type="ORF">UJA718_LOCUS46122</name>
</gene>